<accession>A0A5C8ULL5</accession>
<proteinExistence type="predicted"/>
<reference evidence="2 3" key="1">
    <citation type="submission" date="2019-08" db="EMBL/GenBank/DDBJ databases">
        <title>Bacterial whole genome sequence for Glaciihabitans sp. CHu50b-6-2.</title>
        <authorList>
            <person name="Jin L."/>
        </authorList>
    </citation>
    <scope>NUCLEOTIDE SEQUENCE [LARGE SCALE GENOMIC DNA]</scope>
    <source>
        <strain evidence="2 3">CHu50b-6-2</strain>
    </source>
</reference>
<organism evidence="2 3">
    <name type="scientific">Lacisediminihabitans profunda</name>
    <dbReference type="NCBI Taxonomy" id="2594790"/>
    <lineage>
        <taxon>Bacteria</taxon>
        <taxon>Bacillati</taxon>
        <taxon>Actinomycetota</taxon>
        <taxon>Actinomycetes</taxon>
        <taxon>Micrococcales</taxon>
        <taxon>Microbacteriaceae</taxon>
        <taxon>Lacisediminihabitans</taxon>
    </lineage>
</organism>
<dbReference type="EMBL" id="VRMG01000009">
    <property type="protein sequence ID" value="TXN29235.1"/>
    <property type="molecule type" value="Genomic_DNA"/>
</dbReference>
<dbReference type="Proteomes" id="UP000321379">
    <property type="component" value="Unassembled WGS sequence"/>
</dbReference>
<evidence type="ECO:0000256" key="1">
    <source>
        <dbReference type="SAM" id="Phobius"/>
    </source>
</evidence>
<feature type="transmembrane region" description="Helical" evidence="1">
    <location>
        <begin position="137"/>
        <end position="157"/>
    </location>
</feature>
<feature type="transmembrane region" description="Helical" evidence="1">
    <location>
        <begin position="7"/>
        <end position="25"/>
    </location>
</feature>
<evidence type="ECO:0000313" key="3">
    <source>
        <dbReference type="Proteomes" id="UP000321379"/>
    </source>
</evidence>
<keyword evidence="3" id="KW-1185">Reference proteome</keyword>
<keyword evidence="1" id="KW-0472">Membrane</keyword>
<comment type="caution">
    <text evidence="2">The sequence shown here is derived from an EMBL/GenBank/DDBJ whole genome shotgun (WGS) entry which is preliminary data.</text>
</comment>
<keyword evidence="1" id="KW-1133">Transmembrane helix</keyword>
<dbReference type="AlphaFoldDB" id="A0A5C8ULL5"/>
<feature type="transmembrane region" description="Helical" evidence="1">
    <location>
        <begin position="95"/>
        <end position="116"/>
    </location>
</feature>
<gene>
    <name evidence="2" type="ORF">FVP33_13720</name>
</gene>
<dbReference type="RefSeq" id="WP_147784255.1">
    <property type="nucleotide sequence ID" value="NZ_VRMG01000009.1"/>
</dbReference>
<name>A0A5C8ULL5_9MICO</name>
<feature type="transmembrane region" description="Helical" evidence="1">
    <location>
        <begin position="31"/>
        <end position="53"/>
    </location>
</feature>
<sequence length="184" mass="18656">MTTTLIIRSWLAFAAVGAGVIHLAVVIGSPLVFGALLLALGLGEIAWGIVILVTDRMVVPRLAQAGAIAPLMLWALLVVAATLLGAPAVAAPLRFLPMAIAAVFEIFIGTVLSATFRRLAEPGRPASTRAPASAVRYLCAVLAAGVLVGALTTPALAATQAGTVALEHGGTMGGMMDMPGMGRH</sequence>
<feature type="transmembrane region" description="Helical" evidence="1">
    <location>
        <begin position="65"/>
        <end position="89"/>
    </location>
</feature>
<keyword evidence="1" id="KW-0812">Transmembrane</keyword>
<evidence type="ECO:0000313" key="2">
    <source>
        <dbReference type="EMBL" id="TXN29235.1"/>
    </source>
</evidence>
<protein>
    <submittedName>
        <fullName evidence="2">Uncharacterized protein</fullName>
    </submittedName>
</protein>